<dbReference type="RefSeq" id="XP_044559254.1">
    <property type="nucleotide sequence ID" value="XM_044710223.1"/>
</dbReference>
<dbReference type="Gene3D" id="3.20.19.10">
    <property type="entry name" value="Aconitase, domain 4"/>
    <property type="match status" value="1"/>
</dbReference>
<evidence type="ECO:0000256" key="5">
    <source>
        <dbReference type="ARBA" id="ARBA00007185"/>
    </source>
</evidence>
<dbReference type="GO" id="GO:0046872">
    <property type="term" value="F:metal ion binding"/>
    <property type="evidence" value="ECO:0007669"/>
    <property type="project" value="UniProtKB-KW"/>
</dbReference>
<evidence type="ECO:0000256" key="2">
    <source>
        <dbReference type="ARBA" id="ARBA00003422"/>
    </source>
</evidence>
<dbReference type="VEuPathDB" id="AmoebaDB:FDP41_006573"/>
<keyword evidence="21" id="KW-1185">Reference proteome</keyword>
<organism evidence="20 21">
    <name type="scientific">Naegleria fowleri</name>
    <name type="common">Brain eating amoeba</name>
    <dbReference type="NCBI Taxonomy" id="5763"/>
    <lineage>
        <taxon>Eukaryota</taxon>
        <taxon>Discoba</taxon>
        <taxon>Heterolobosea</taxon>
        <taxon>Tetramitia</taxon>
        <taxon>Eutetramitia</taxon>
        <taxon>Vahlkampfiidae</taxon>
        <taxon>Naegleria</taxon>
    </lineage>
</organism>
<feature type="domain" description="Aconitase/3-isopropylmalate dehydratase large subunit alpha/beta/alpha" evidence="18">
    <location>
        <begin position="55"/>
        <end position="478"/>
    </location>
</feature>
<comment type="cofactor">
    <cofactor evidence="1">
        <name>[4Fe-4S] cluster</name>
        <dbReference type="ChEBI" id="CHEBI:49883"/>
    </cofactor>
</comment>
<dbReference type="PROSITE" id="PS01244">
    <property type="entry name" value="ACONITASE_2"/>
    <property type="match status" value="1"/>
</dbReference>
<dbReference type="OrthoDB" id="10262323at2759"/>
<keyword evidence="12" id="KW-0411">Iron-sulfur</keyword>
<keyword evidence="9" id="KW-0479">Metal-binding</keyword>
<comment type="similarity">
    <text evidence="5">Belongs to the aconitase/IPM isomerase family.</text>
</comment>
<evidence type="ECO:0000259" key="19">
    <source>
        <dbReference type="Pfam" id="PF00694"/>
    </source>
</evidence>
<evidence type="ECO:0000256" key="7">
    <source>
        <dbReference type="ARBA" id="ARBA00021560"/>
    </source>
</evidence>
<reference evidence="20 21" key="1">
    <citation type="journal article" date="2019" name="Sci. Rep.">
        <title>Nanopore sequencing improves the draft genome of the human pathogenic amoeba Naegleria fowleri.</title>
        <authorList>
            <person name="Liechti N."/>
            <person name="Schurch N."/>
            <person name="Bruggmann R."/>
            <person name="Wittwer M."/>
        </authorList>
    </citation>
    <scope>NUCLEOTIDE SEQUENCE [LARGE SCALE GENOMIC DNA]</scope>
    <source>
        <strain evidence="20 21">ATCC 30894</strain>
    </source>
</reference>
<keyword evidence="15" id="KW-0456">Lyase</keyword>
<gene>
    <name evidence="20" type="ORF">FDP41_006573</name>
</gene>
<evidence type="ECO:0000256" key="15">
    <source>
        <dbReference type="ARBA" id="ARBA00023239"/>
    </source>
</evidence>
<dbReference type="AlphaFoldDB" id="A0A6A5BJF8"/>
<keyword evidence="14" id="KW-0457">Lysine biosynthesis</keyword>
<comment type="caution">
    <text evidence="20">The sequence shown here is derived from an EMBL/GenBank/DDBJ whole genome shotgun (WGS) entry which is preliminary data.</text>
</comment>
<protein>
    <recommendedName>
        <fullName evidence="7">Homoaconitase, mitochondrial</fullName>
        <ecNumber evidence="6">4.2.1.36</ecNumber>
    </recommendedName>
    <alternativeName>
        <fullName evidence="17">Homoaconitate hydratase</fullName>
    </alternativeName>
</protein>
<dbReference type="EC" id="4.2.1.36" evidence="6"/>
<evidence type="ECO:0000256" key="16">
    <source>
        <dbReference type="ARBA" id="ARBA00029338"/>
    </source>
</evidence>
<comment type="function">
    <text evidence="2">Catalyzes the reversible hydration of cis-homoaconitate to (2R,3S)-homoisocitrate, a step in the alpha-aminoadipate pathway for lysine biosynthesis.</text>
</comment>
<keyword evidence="11" id="KW-0408">Iron</keyword>
<dbReference type="OMA" id="LCDADNI"/>
<evidence type="ECO:0000256" key="4">
    <source>
        <dbReference type="ARBA" id="ARBA00005106"/>
    </source>
</evidence>
<dbReference type="InterPro" id="IPR015928">
    <property type="entry name" value="Aconitase/3IPM_dehydase_swvl"/>
</dbReference>
<feature type="domain" description="Aconitase A/isopropylmalate dehydratase small subunit swivel" evidence="19">
    <location>
        <begin position="508"/>
        <end position="630"/>
    </location>
</feature>
<dbReference type="NCBIfam" id="TIGR00139">
    <property type="entry name" value="h_aconitase"/>
    <property type="match status" value="1"/>
</dbReference>
<sequence>MLHHSSSMTRQRGRHYLFNKSLLLQLVQPAFSSQQQQRFFSTSHSHQQHQTMIHKILQQYAPQDHGLVSSGDYLQISPHHILTHDNTSAVMIKFKAFFEECKKSLKFANPKQPVFALDHNIQDTSESNLSKYKKIEKFASENGIVFYPAGRGIGHQVMIEEGYAWPLTFTTASDSHSNMYGGIGCLGTPVVRTDAAAIWATGSTWWQVPPITRVELTGKLREGVSGKDVIIELCGLFNHDEVLNHCVEFTGEGISSLSIDERLSISNMTTEWGALAGVFPVDSQTIEWLKKTQNSNKSKDIQELEQRYKKFAPDSDARYVQTLILDLSTVEPHVSGPNHVKVMQSVQEIAKKQIQVHKAYIVSCVNSRVNDLHQAANVIRKSSQKTIAPGVELYISAASDKVQKESEQLGDWHLLVQAGAKVLPPGCGPCIGLGTGLLQDGEVGISSTNRNFKGRMGSRNAEAYLASPEVVMASALKGFISLPEYFSTSSTKGAKFTKIDHSQSATSSSSSLTKIIDGFPEVMEGEVVFIHQDNLNTDGIYPGKYTYKESITSEEQAQVAMENYDANFVKIAKKGHILVCGYNFGTGSSREQAATCLKYLGIQVVIGGSFSETYKRNATNNGFLCIEVPQLVDYLKETQGTSKETVLVRNAKIRIDFRNSCLTLLEGDSKKEYQFHPVGPVAQELIVLGGLEPLVIHKLSNQQ</sequence>
<evidence type="ECO:0000256" key="3">
    <source>
        <dbReference type="ARBA" id="ARBA00004173"/>
    </source>
</evidence>
<dbReference type="InterPro" id="IPR004418">
    <property type="entry name" value="Homoaconitase_mito"/>
</dbReference>
<dbReference type="Pfam" id="PF00330">
    <property type="entry name" value="Aconitase"/>
    <property type="match status" value="1"/>
</dbReference>
<evidence type="ECO:0000313" key="21">
    <source>
        <dbReference type="Proteomes" id="UP000444721"/>
    </source>
</evidence>
<dbReference type="UniPathway" id="UPA00033">
    <property type="reaction ID" value="UER01027"/>
</dbReference>
<name>A0A6A5BJF8_NAEFO</name>
<dbReference type="GO" id="GO:0019878">
    <property type="term" value="P:lysine biosynthetic process via aminoadipic acid"/>
    <property type="evidence" value="ECO:0007669"/>
    <property type="project" value="UniProtKB-UniPathway"/>
</dbReference>
<accession>A0A6A5BJF8</accession>
<evidence type="ECO:0000256" key="6">
    <source>
        <dbReference type="ARBA" id="ARBA00012022"/>
    </source>
</evidence>
<dbReference type="InterPro" id="IPR050067">
    <property type="entry name" value="IPM_dehydratase_rel_enz"/>
</dbReference>
<dbReference type="GO" id="GO:0004409">
    <property type="term" value="F:homoaconitate hydratase activity"/>
    <property type="evidence" value="ECO:0007669"/>
    <property type="project" value="UniProtKB-EC"/>
</dbReference>
<dbReference type="PRINTS" id="PR00415">
    <property type="entry name" value="ACONITASE"/>
</dbReference>
<dbReference type="InterPro" id="IPR036008">
    <property type="entry name" value="Aconitase_4Fe-4S_dom"/>
</dbReference>
<dbReference type="EMBL" id="VFQX01000052">
    <property type="protein sequence ID" value="KAF0974541.1"/>
    <property type="molecule type" value="Genomic_DNA"/>
</dbReference>
<dbReference type="Gene3D" id="3.30.499.10">
    <property type="entry name" value="Aconitase, domain 3"/>
    <property type="match status" value="2"/>
</dbReference>
<comment type="subcellular location">
    <subcellularLocation>
        <location evidence="3">Mitochondrion</location>
    </subcellularLocation>
</comment>
<dbReference type="InterPro" id="IPR018136">
    <property type="entry name" value="Aconitase_4Fe-4S_BS"/>
</dbReference>
<keyword evidence="8" id="KW-0028">Amino-acid biosynthesis</keyword>
<dbReference type="PANTHER" id="PTHR43822">
    <property type="entry name" value="HOMOACONITASE, MITOCHONDRIAL-RELATED"/>
    <property type="match status" value="1"/>
</dbReference>
<evidence type="ECO:0000256" key="13">
    <source>
        <dbReference type="ARBA" id="ARBA00023128"/>
    </source>
</evidence>
<evidence type="ECO:0000259" key="18">
    <source>
        <dbReference type="Pfam" id="PF00330"/>
    </source>
</evidence>
<evidence type="ECO:0000256" key="14">
    <source>
        <dbReference type="ARBA" id="ARBA00023154"/>
    </source>
</evidence>
<evidence type="ECO:0000256" key="1">
    <source>
        <dbReference type="ARBA" id="ARBA00001966"/>
    </source>
</evidence>
<evidence type="ECO:0000256" key="12">
    <source>
        <dbReference type="ARBA" id="ARBA00023014"/>
    </source>
</evidence>
<comment type="pathway">
    <text evidence="4">Amino-acid biosynthesis; L-lysine biosynthesis via AAA pathway; L-alpha-aminoadipate from 2-oxoglutarate: step 3/5.</text>
</comment>
<proteinExistence type="inferred from homology"/>
<dbReference type="GO" id="GO:0005739">
    <property type="term" value="C:mitochondrion"/>
    <property type="evidence" value="ECO:0007669"/>
    <property type="project" value="UniProtKB-SubCell"/>
</dbReference>
<keyword evidence="13" id="KW-0496">Mitochondrion</keyword>
<dbReference type="PANTHER" id="PTHR43822:SF2">
    <property type="entry name" value="HOMOACONITASE, MITOCHONDRIAL"/>
    <property type="match status" value="1"/>
</dbReference>
<keyword evidence="10" id="KW-0809">Transit peptide</keyword>
<dbReference type="Pfam" id="PF00694">
    <property type="entry name" value="Aconitase_C"/>
    <property type="match status" value="1"/>
</dbReference>
<dbReference type="InterPro" id="IPR000573">
    <property type="entry name" value="AconitaseA/IPMdHydase_ssu_swvl"/>
</dbReference>
<evidence type="ECO:0000313" key="20">
    <source>
        <dbReference type="EMBL" id="KAF0974541.1"/>
    </source>
</evidence>
<comment type="catalytic activity">
    <reaction evidence="16">
        <text>(2R,3S)-homoisocitrate = cis-homoaconitate + H2O</text>
        <dbReference type="Rhea" id="RHEA:15485"/>
        <dbReference type="ChEBI" id="CHEBI:15377"/>
        <dbReference type="ChEBI" id="CHEBI:15404"/>
        <dbReference type="ChEBI" id="CHEBI:58174"/>
        <dbReference type="EC" id="4.2.1.36"/>
    </reaction>
</comment>
<dbReference type="VEuPathDB" id="AmoebaDB:NfTy_088920"/>
<evidence type="ECO:0000256" key="11">
    <source>
        <dbReference type="ARBA" id="ARBA00023004"/>
    </source>
</evidence>
<dbReference type="VEuPathDB" id="AmoebaDB:NF0058540"/>
<dbReference type="SUPFAM" id="SSF52016">
    <property type="entry name" value="LeuD/IlvD-like"/>
    <property type="match status" value="1"/>
</dbReference>
<evidence type="ECO:0000256" key="10">
    <source>
        <dbReference type="ARBA" id="ARBA00022946"/>
    </source>
</evidence>
<dbReference type="SUPFAM" id="SSF53732">
    <property type="entry name" value="Aconitase iron-sulfur domain"/>
    <property type="match status" value="1"/>
</dbReference>
<dbReference type="GO" id="GO:0051539">
    <property type="term" value="F:4 iron, 4 sulfur cluster binding"/>
    <property type="evidence" value="ECO:0007669"/>
    <property type="project" value="InterPro"/>
</dbReference>
<evidence type="ECO:0000256" key="9">
    <source>
        <dbReference type="ARBA" id="ARBA00022723"/>
    </source>
</evidence>
<dbReference type="InterPro" id="IPR001030">
    <property type="entry name" value="Acoase/IPM_deHydtase_lsu_aba"/>
</dbReference>
<evidence type="ECO:0000256" key="17">
    <source>
        <dbReference type="ARBA" id="ARBA00032706"/>
    </source>
</evidence>
<dbReference type="Proteomes" id="UP000444721">
    <property type="component" value="Unassembled WGS sequence"/>
</dbReference>
<dbReference type="GeneID" id="68113791"/>
<evidence type="ECO:0000256" key="8">
    <source>
        <dbReference type="ARBA" id="ARBA00022605"/>
    </source>
</evidence>
<dbReference type="InterPro" id="IPR015931">
    <property type="entry name" value="Acnase/IPM_dHydase_lsu_aba_1/3"/>
</dbReference>